<accession>D8RQ90</accession>
<dbReference type="EMBL" id="GL377586">
    <property type="protein sequence ID" value="EFJ25813.1"/>
    <property type="molecule type" value="Genomic_DNA"/>
</dbReference>
<evidence type="ECO:0000313" key="11">
    <source>
        <dbReference type="EMBL" id="EFJ25813.1"/>
    </source>
</evidence>
<dbReference type="Pfam" id="PF14686">
    <property type="entry name" value="fn3_3"/>
    <property type="match status" value="1"/>
</dbReference>
<dbReference type="OMA" id="WHGFMWD"/>
<dbReference type="AlphaFoldDB" id="D8RQ90"/>
<dbReference type="InterPro" id="IPR010325">
    <property type="entry name" value="Rhamnogal_lyase"/>
</dbReference>
<evidence type="ECO:0000256" key="4">
    <source>
        <dbReference type="ARBA" id="ARBA00012437"/>
    </source>
</evidence>
<dbReference type="CDD" id="cd10316">
    <property type="entry name" value="RGL4_M"/>
    <property type="match status" value="1"/>
</dbReference>
<dbReference type="Gene3D" id="2.70.98.10">
    <property type="match status" value="1"/>
</dbReference>
<comment type="catalytic activity">
    <reaction evidence="1">
        <text>Endotype eliminative cleavage of L-alpha-rhamnopyranosyl-(1-&gt;4)-alpha-D-galactopyranosyluronic acid bonds of rhamnogalacturonan I domains in ramified hairy regions of pectin leaving L-rhamnopyranose at the reducing end and 4-deoxy-4,5-unsaturated D-galactopyranosyluronic acid at the non-reducing end.</text>
        <dbReference type="EC" id="4.2.2.23"/>
    </reaction>
</comment>
<dbReference type="CDD" id="cd10320">
    <property type="entry name" value="RGL4_N"/>
    <property type="match status" value="1"/>
</dbReference>
<dbReference type="KEGG" id="smo:SELMODRAFT_413798"/>
<comment type="subcellular location">
    <subcellularLocation>
        <location evidence="2">Secreted</location>
    </subcellularLocation>
</comment>
<reference evidence="11 12" key="1">
    <citation type="journal article" date="2011" name="Science">
        <title>The Selaginella genome identifies genetic changes associated with the evolution of vascular plants.</title>
        <authorList>
            <person name="Banks J.A."/>
            <person name="Nishiyama T."/>
            <person name="Hasebe M."/>
            <person name="Bowman J.L."/>
            <person name="Gribskov M."/>
            <person name="dePamphilis C."/>
            <person name="Albert V.A."/>
            <person name="Aono N."/>
            <person name="Aoyama T."/>
            <person name="Ambrose B.A."/>
            <person name="Ashton N.W."/>
            <person name="Axtell M.J."/>
            <person name="Barker E."/>
            <person name="Barker M.S."/>
            <person name="Bennetzen J.L."/>
            <person name="Bonawitz N.D."/>
            <person name="Chapple C."/>
            <person name="Cheng C."/>
            <person name="Correa L.G."/>
            <person name="Dacre M."/>
            <person name="DeBarry J."/>
            <person name="Dreyer I."/>
            <person name="Elias M."/>
            <person name="Engstrom E.M."/>
            <person name="Estelle M."/>
            <person name="Feng L."/>
            <person name="Finet C."/>
            <person name="Floyd S.K."/>
            <person name="Frommer W.B."/>
            <person name="Fujita T."/>
            <person name="Gramzow L."/>
            <person name="Gutensohn M."/>
            <person name="Harholt J."/>
            <person name="Hattori M."/>
            <person name="Heyl A."/>
            <person name="Hirai T."/>
            <person name="Hiwatashi Y."/>
            <person name="Ishikawa M."/>
            <person name="Iwata M."/>
            <person name="Karol K.G."/>
            <person name="Koehler B."/>
            <person name="Kolukisaoglu U."/>
            <person name="Kubo M."/>
            <person name="Kurata T."/>
            <person name="Lalonde S."/>
            <person name="Li K."/>
            <person name="Li Y."/>
            <person name="Litt A."/>
            <person name="Lyons E."/>
            <person name="Manning G."/>
            <person name="Maruyama T."/>
            <person name="Michael T.P."/>
            <person name="Mikami K."/>
            <person name="Miyazaki S."/>
            <person name="Morinaga S."/>
            <person name="Murata T."/>
            <person name="Mueller-Roeber B."/>
            <person name="Nelson D.R."/>
            <person name="Obara M."/>
            <person name="Oguri Y."/>
            <person name="Olmstead R.G."/>
            <person name="Onodera N."/>
            <person name="Petersen B.L."/>
            <person name="Pils B."/>
            <person name="Prigge M."/>
            <person name="Rensing S.A."/>
            <person name="Riano-Pachon D.M."/>
            <person name="Roberts A.W."/>
            <person name="Sato Y."/>
            <person name="Scheller H.V."/>
            <person name="Schulz B."/>
            <person name="Schulz C."/>
            <person name="Shakirov E.V."/>
            <person name="Shibagaki N."/>
            <person name="Shinohara N."/>
            <person name="Shippen D.E."/>
            <person name="Soerensen I."/>
            <person name="Sotooka R."/>
            <person name="Sugimoto N."/>
            <person name="Sugita M."/>
            <person name="Sumikawa N."/>
            <person name="Tanurdzic M."/>
            <person name="Theissen G."/>
            <person name="Ulvskov P."/>
            <person name="Wakazuki S."/>
            <person name="Weng J.K."/>
            <person name="Willats W.W."/>
            <person name="Wipf D."/>
            <person name="Wolf P.G."/>
            <person name="Yang L."/>
            <person name="Zimmer A.D."/>
            <person name="Zhu Q."/>
            <person name="Mitros T."/>
            <person name="Hellsten U."/>
            <person name="Loque D."/>
            <person name="Otillar R."/>
            <person name="Salamov A."/>
            <person name="Schmutz J."/>
            <person name="Shapiro H."/>
            <person name="Lindquist E."/>
            <person name="Lucas S."/>
            <person name="Rokhsar D."/>
            <person name="Grigoriev I.V."/>
        </authorList>
    </citation>
    <scope>NUCLEOTIDE SEQUENCE [LARGE SCALE GENOMIC DNA]</scope>
</reference>
<feature type="domain" description="Rhamnogalacturonan lyase" evidence="9">
    <location>
        <begin position="471"/>
        <end position="662"/>
    </location>
</feature>
<dbReference type="HOGENOM" id="CLU_015099_1_0_1"/>
<dbReference type="InterPro" id="IPR008979">
    <property type="entry name" value="Galactose-bd-like_sf"/>
</dbReference>
<evidence type="ECO:0000313" key="12">
    <source>
        <dbReference type="Proteomes" id="UP000001514"/>
    </source>
</evidence>
<dbReference type="SUPFAM" id="SSF49452">
    <property type="entry name" value="Starch-binding domain-like"/>
    <property type="match status" value="1"/>
</dbReference>
<dbReference type="SUPFAM" id="SSF74650">
    <property type="entry name" value="Galactose mutarotase-like"/>
    <property type="match status" value="1"/>
</dbReference>
<keyword evidence="5" id="KW-0964">Secreted</keyword>
<dbReference type="InterPro" id="IPR029413">
    <property type="entry name" value="RG-lyase_II"/>
</dbReference>
<dbReference type="GO" id="GO:0005576">
    <property type="term" value="C:extracellular region"/>
    <property type="evidence" value="ECO:0007669"/>
    <property type="project" value="UniProtKB-SubCell"/>
</dbReference>
<dbReference type="InterPro" id="IPR051850">
    <property type="entry name" value="Polysacch_Lyase_4"/>
</dbReference>
<keyword evidence="6 8" id="KW-0732">Signal</keyword>
<dbReference type="EC" id="4.2.2.23" evidence="4"/>
<dbReference type="PANTHER" id="PTHR32018">
    <property type="entry name" value="RHAMNOGALACTURONATE LYASE FAMILY PROTEIN"/>
    <property type="match status" value="1"/>
</dbReference>
<feature type="domain" description="Rhamnogalacturonan lyase" evidence="10">
    <location>
        <begin position="386"/>
        <end position="456"/>
    </location>
</feature>
<dbReference type="Gene3D" id="2.60.120.260">
    <property type="entry name" value="Galactose-binding domain-like"/>
    <property type="match status" value="1"/>
</dbReference>
<dbReference type="eggNOG" id="ENOG502QQM5">
    <property type="taxonomic scope" value="Eukaryota"/>
</dbReference>
<feature type="chain" id="PRO_5003122017" description="rhamnogalacturonan endolyase" evidence="8">
    <location>
        <begin position="22"/>
        <end position="667"/>
    </location>
</feature>
<dbReference type="STRING" id="88036.D8RQ90"/>
<evidence type="ECO:0000256" key="8">
    <source>
        <dbReference type="SAM" id="SignalP"/>
    </source>
</evidence>
<comment type="similarity">
    <text evidence="3">Belongs to the polysaccharide lyase 4 family.</text>
</comment>
<dbReference type="Gene3D" id="2.60.40.1120">
    <property type="entry name" value="Carboxypeptidase-like, regulatory domain"/>
    <property type="match status" value="1"/>
</dbReference>
<organism evidence="12">
    <name type="scientific">Selaginella moellendorffii</name>
    <name type="common">Spikemoss</name>
    <dbReference type="NCBI Taxonomy" id="88036"/>
    <lineage>
        <taxon>Eukaryota</taxon>
        <taxon>Viridiplantae</taxon>
        <taxon>Streptophyta</taxon>
        <taxon>Embryophyta</taxon>
        <taxon>Tracheophyta</taxon>
        <taxon>Lycopodiopsida</taxon>
        <taxon>Selaginellales</taxon>
        <taxon>Selaginellaceae</taxon>
        <taxon>Selaginella</taxon>
    </lineage>
</organism>
<gene>
    <name evidence="11" type="ORF">SELMODRAFT_413798</name>
</gene>
<protein>
    <recommendedName>
        <fullName evidence="4">rhamnogalacturonan endolyase</fullName>
        <ecNumber evidence="4">4.2.2.23</ecNumber>
    </recommendedName>
</protein>
<dbReference type="Proteomes" id="UP000001514">
    <property type="component" value="Unassembled WGS sequence"/>
</dbReference>
<dbReference type="Gramene" id="EFJ25813">
    <property type="protein sequence ID" value="EFJ25813"/>
    <property type="gene ID" value="SELMODRAFT_413798"/>
</dbReference>
<evidence type="ECO:0000256" key="2">
    <source>
        <dbReference type="ARBA" id="ARBA00004613"/>
    </source>
</evidence>
<dbReference type="GO" id="GO:0102210">
    <property type="term" value="F:rhamnogalacturonan endolyase activity"/>
    <property type="evidence" value="ECO:0007669"/>
    <property type="project" value="UniProtKB-EC"/>
</dbReference>
<dbReference type="FunCoup" id="D8RQ90">
    <property type="interactions" value="158"/>
</dbReference>
<dbReference type="InParanoid" id="D8RQ90"/>
<dbReference type="InterPro" id="IPR013784">
    <property type="entry name" value="Carb-bd-like_fold"/>
</dbReference>
<dbReference type="CDD" id="cd10317">
    <property type="entry name" value="RGL4_C"/>
    <property type="match status" value="1"/>
</dbReference>
<evidence type="ECO:0000259" key="10">
    <source>
        <dbReference type="Pfam" id="PF14686"/>
    </source>
</evidence>
<evidence type="ECO:0000256" key="7">
    <source>
        <dbReference type="ARBA" id="ARBA00023239"/>
    </source>
</evidence>
<evidence type="ECO:0000256" key="6">
    <source>
        <dbReference type="ARBA" id="ARBA00022729"/>
    </source>
</evidence>
<dbReference type="InterPro" id="IPR011013">
    <property type="entry name" value="Gal_mutarotase_sf_dom"/>
</dbReference>
<keyword evidence="12" id="KW-1185">Reference proteome</keyword>
<dbReference type="GO" id="GO:0030246">
    <property type="term" value="F:carbohydrate binding"/>
    <property type="evidence" value="ECO:0007669"/>
    <property type="project" value="InterPro"/>
</dbReference>
<dbReference type="PANTHER" id="PTHR32018:SF1">
    <property type="entry name" value="RHAMNOGALACTURONAN ENDOLYASE"/>
    <property type="match status" value="1"/>
</dbReference>
<dbReference type="Pfam" id="PF14683">
    <property type="entry name" value="CBM-like"/>
    <property type="match status" value="1"/>
</dbReference>
<sequence length="667" mass="75208">MNKWNLAILYFFIVSSNGGFGSRKMFSSRVQGGGSRGSDVRLVDKGKYIVLDNGIVRITLTSPGGLITSISYGGIDNLLEVANAETNRGYWDLNWNVPGGKDTFDVHHATSFRVISSDGNKVEVSFLRPYVPDRSMVPLQIDKRFVLLRGNTGFYSYAIFERPEGWPDFDMNQCRITFKPRSDRFEYMAVSDTVFRQMPTSSDRSPERSKALAYPEAVILEDPHNSALKGEVDDKYQYSAENKDNVVHGWVSTNPLVGFWIITASDEFRNGGPLKQNLRSHAGPTALSMFHSAHYAGEALCPSFRDGEPWLKVFGPVFIYLNSAQANLDPRYLWDDAKQQMLVEVHSWPYSWPASPDYVKDDERGSVSGRLLVYDKYADPQVPASFAWIGLAKPGIAGSWQTESKGYQFWAEADASGSFMIHNVIPGTYNLFGYVPGVLGDYKMEADITVQEGSSLELGELVFNPPRNGPTIWEIGVPDRSAAEFYIPDPDPGFVNRAFVNITADRHAFRQYGLWERYFELYPETEVVYTVGESKWQTDWFFLQGCWKSKDGNLKASTWKIKFQLDKVSLVGTYTLQLAIAAATNAALQVRVNDPTLYTPHFDTLQFGKDNAIARHGIHGLYAMWSIDVESKLLKEGENIIYLTQRKYASVFNGVMYDYLRLEAPPL</sequence>
<dbReference type="InterPro" id="IPR014718">
    <property type="entry name" value="GH-type_carb-bd"/>
</dbReference>
<dbReference type="SUPFAM" id="SSF49785">
    <property type="entry name" value="Galactose-binding domain-like"/>
    <property type="match status" value="1"/>
</dbReference>
<evidence type="ECO:0000256" key="1">
    <source>
        <dbReference type="ARBA" id="ARBA00001324"/>
    </source>
</evidence>
<dbReference type="GO" id="GO:0005975">
    <property type="term" value="P:carbohydrate metabolic process"/>
    <property type="evidence" value="ECO:0007669"/>
    <property type="project" value="InterPro"/>
</dbReference>
<evidence type="ECO:0000256" key="5">
    <source>
        <dbReference type="ARBA" id="ARBA00022525"/>
    </source>
</evidence>
<dbReference type="InterPro" id="IPR029411">
    <property type="entry name" value="RG-lyase_III"/>
</dbReference>
<keyword evidence="7" id="KW-0456">Lyase</keyword>
<name>D8RQ90_SELML</name>
<feature type="signal peptide" evidence="8">
    <location>
        <begin position="1"/>
        <end position="21"/>
    </location>
</feature>
<proteinExistence type="inferred from homology"/>
<dbReference type="Pfam" id="PF06045">
    <property type="entry name" value="Rhamnogal_lyase"/>
    <property type="match status" value="1"/>
</dbReference>
<evidence type="ECO:0000256" key="3">
    <source>
        <dbReference type="ARBA" id="ARBA00010418"/>
    </source>
</evidence>
<evidence type="ECO:0000259" key="9">
    <source>
        <dbReference type="Pfam" id="PF14683"/>
    </source>
</evidence>